<name>A0A834EAE3_9CHIR</name>
<evidence type="ECO:0000313" key="3">
    <source>
        <dbReference type="Proteomes" id="UP000664940"/>
    </source>
</evidence>
<dbReference type="EMBL" id="JABVXQ010000005">
    <property type="protein sequence ID" value="KAF6109796.1"/>
    <property type="molecule type" value="Genomic_DNA"/>
</dbReference>
<feature type="compositionally biased region" description="Low complexity" evidence="1">
    <location>
        <begin position="18"/>
        <end position="28"/>
    </location>
</feature>
<evidence type="ECO:0000313" key="2">
    <source>
        <dbReference type="EMBL" id="KAF6109796.1"/>
    </source>
</evidence>
<feature type="compositionally biased region" description="Pro residues" evidence="1">
    <location>
        <begin position="29"/>
        <end position="40"/>
    </location>
</feature>
<protein>
    <submittedName>
        <fullName evidence="2">Uncharacterized protein</fullName>
    </submittedName>
</protein>
<accession>A0A834EAE3</accession>
<comment type="caution">
    <text evidence="2">The sequence shown here is derived from an EMBL/GenBank/DDBJ whole genome shotgun (WGS) entry which is preliminary data.</text>
</comment>
<proteinExistence type="predicted"/>
<gene>
    <name evidence="2" type="ORF">HJG60_010999</name>
</gene>
<feature type="region of interest" description="Disordered" evidence="1">
    <location>
        <begin position="1"/>
        <end position="47"/>
    </location>
</feature>
<dbReference type="Proteomes" id="UP000664940">
    <property type="component" value="Unassembled WGS sequence"/>
</dbReference>
<sequence>MFEQTRGLHRPAPPPPLTSSEAAALALPLPLPRAPPPPVSGDPDARETRHLWPRALEAHFPWRLGQRERMRLLKGFLALGLRTPHRDGGLSLGRSLLSSMSRCLPGASSLILGDQECDAGRRLASLTCLLTTSTCL</sequence>
<dbReference type="AlphaFoldDB" id="A0A834EAE3"/>
<reference evidence="2 3" key="1">
    <citation type="journal article" date="2020" name="Nature">
        <title>Six reference-quality genomes reveal evolution of bat adaptations.</title>
        <authorList>
            <person name="Jebb D."/>
            <person name="Huang Z."/>
            <person name="Pippel M."/>
            <person name="Hughes G.M."/>
            <person name="Lavrichenko K."/>
            <person name="Devanna P."/>
            <person name="Winkler S."/>
            <person name="Jermiin L.S."/>
            <person name="Skirmuntt E.C."/>
            <person name="Katzourakis A."/>
            <person name="Burkitt-Gray L."/>
            <person name="Ray D.A."/>
            <person name="Sullivan K.A.M."/>
            <person name="Roscito J.G."/>
            <person name="Kirilenko B.M."/>
            <person name="Davalos L.M."/>
            <person name="Corthals A.P."/>
            <person name="Power M.L."/>
            <person name="Jones G."/>
            <person name="Ransome R.D."/>
            <person name="Dechmann D.K.N."/>
            <person name="Locatelli A.G."/>
            <person name="Puechmaille S.J."/>
            <person name="Fedrigo O."/>
            <person name="Jarvis E.D."/>
            <person name="Hiller M."/>
            <person name="Vernes S.C."/>
            <person name="Myers E.W."/>
            <person name="Teeling E.C."/>
        </authorList>
    </citation>
    <scope>NUCLEOTIDE SEQUENCE [LARGE SCALE GENOMIC DNA]</scope>
    <source>
        <strain evidence="2">Bat1K_MPI-CBG_1</strain>
    </source>
</reference>
<evidence type="ECO:0000256" key="1">
    <source>
        <dbReference type="SAM" id="MobiDB-lite"/>
    </source>
</evidence>
<organism evidence="2 3">
    <name type="scientific">Phyllostomus discolor</name>
    <name type="common">pale spear-nosed bat</name>
    <dbReference type="NCBI Taxonomy" id="89673"/>
    <lineage>
        <taxon>Eukaryota</taxon>
        <taxon>Metazoa</taxon>
        <taxon>Chordata</taxon>
        <taxon>Craniata</taxon>
        <taxon>Vertebrata</taxon>
        <taxon>Euteleostomi</taxon>
        <taxon>Mammalia</taxon>
        <taxon>Eutheria</taxon>
        <taxon>Laurasiatheria</taxon>
        <taxon>Chiroptera</taxon>
        <taxon>Yangochiroptera</taxon>
        <taxon>Phyllostomidae</taxon>
        <taxon>Phyllostominae</taxon>
        <taxon>Phyllostomus</taxon>
    </lineage>
</organism>